<dbReference type="Proteomes" id="UP000199134">
    <property type="component" value="Unassembled WGS sequence"/>
</dbReference>
<organism evidence="1 2">
    <name type="scientific">Prevotella communis</name>
    <dbReference type="NCBI Taxonomy" id="2913614"/>
    <lineage>
        <taxon>Bacteria</taxon>
        <taxon>Pseudomonadati</taxon>
        <taxon>Bacteroidota</taxon>
        <taxon>Bacteroidia</taxon>
        <taxon>Bacteroidales</taxon>
        <taxon>Prevotellaceae</taxon>
        <taxon>Prevotella</taxon>
    </lineage>
</organism>
<reference evidence="2" key="1">
    <citation type="submission" date="2016-10" db="EMBL/GenBank/DDBJ databases">
        <authorList>
            <person name="de Groot N.N."/>
        </authorList>
    </citation>
    <scope>NUCLEOTIDE SEQUENCE [LARGE SCALE GENOMIC DNA]</scope>
    <source>
        <strain evidence="2">BP1-145</strain>
    </source>
</reference>
<dbReference type="EMBL" id="FNIW01000003">
    <property type="protein sequence ID" value="SDN82479.1"/>
    <property type="molecule type" value="Genomic_DNA"/>
</dbReference>
<proteinExistence type="predicted"/>
<dbReference type="InterPro" id="IPR041055">
    <property type="entry name" value="Kinase-PolyVal"/>
</dbReference>
<name>A0A1H0EJL2_9BACT</name>
<comment type="caution">
    <text evidence="1">The sequence shown here is derived from an EMBL/GenBank/DDBJ whole genome shotgun (WGS) entry which is preliminary data.</text>
</comment>
<protein>
    <submittedName>
        <fullName evidence="1">Uncharacterized protein</fullName>
    </submittedName>
</protein>
<evidence type="ECO:0000313" key="2">
    <source>
        <dbReference type="Proteomes" id="UP000199134"/>
    </source>
</evidence>
<dbReference type="AlphaFoldDB" id="A0A1H0EJL2"/>
<gene>
    <name evidence="1" type="ORF">SAMN04487900_103193</name>
</gene>
<accession>A0A1H0EJL2</accession>
<evidence type="ECO:0000313" key="1">
    <source>
        <dbReference type="EMBL" id="SDN82479.1"/>
    </source>
</evidence>
<sequence>MIAQGAEAKVYYREGDPSVAKERTSIYSTTNKALEAIALHNYLFPETAMKVIGFTRDNDSLLRIVLTQPYIRCQRLATKDEIDAMVAEKGFHDNWQGQGVNYISERLALEDMHPANVFIDELTGKPTCIDCIVKFVSNKK</sequence>
<dbReference type="Pfam" id="PF18762">
    <property type="entry name" value="Kinase-PolyVal"/>
    <property type="match status" value="1"/>
</dbReference>